<keyword evidence="2" id="KW-1185">Reference proteome</keyword>
<reference evidence="1" key="1">
    <citation type="submission" date="2021-05" db="EMBL/GenBank/DDBJ databases">
        <authorList>
            <person name="Pan Q."/>
            <person name="Jouanno E."/>
            <person name="Zahm M."/>
            <person name="Klopp C."/>
            <person name="Cabau C."/>
            <person name="Louis A."/>
            <person name="Berthelot C."/>
            <person name="Parey E."/>
            <person name="Roest Crollius H."/>
            <person name="Montfort J."/>
            <person name="Robinson-Rechavi M."/>
            <person name="Bouchez O."/>
            <person name="Lampietro C."/>
            <person name="Lopez Roques C."/>
            <person name="Donnadieu C."/>
            <person name="Postlethwait J."/>
            <person name="Bobe J."/>
            <person name="Dillon D."/>
            <person name="Chandos A."/>
            <person name="von Hippel F."/>
            <person name="Guiguen Y."/>
        </authorList>
    </citation>
    <scope>NUCLEOTIDE SEQUENCE</scope>
    <source>
        <strain evidence="1">YG-Jan2019</strain>
    </source>
</reference>
<accession>A0ACC2GAX7</accession>
<protein>
    <submittedName>
        <fullName evidence="1">Uncharacterized protein</fullName>
    </submittedName>
</protein>
<comment type="caution">
    <text evidence="1">The sequence shown here is derived from an EMBL/GenBank/DDBJ whole genome shotgun (WGS) entry which is preliminary data.</text>
</comment>
<evidence type="ECO:0000313" key="1">
    <source>
        <dbReference type="EMBL" id="KAJ8000853.1"/>
    </source>
</evidence>
<gene>
    <name evidence="1" type="ORF">DPEC_G00184700</name>
</gene>
<name>A0ACC2GAX7_DALPE</name>
<organism evidence="1 2">
    <name type="scientific">Dallia pectoralis</name>
    <name type="common">Alaska blackfish</name>
    <dbReference type="NCBI Taxonomy" id="75939"/>
    <lineage>
        <taxon>Eukaryota</taxon>
        <taxon>Metazoa</taxon>
        <taxon>Chordata</taxon>
        <taxon>Craniata</taxon>
        <taxon>Vertebrata</taxon>
        <taxon>Euteleostomi</taxon>
        <taxon>Actinopterygii</taxon>
        <taxon>Neopterygii</taxon>
        <taxon>Teleostei</taxon>
        <taxon>Protacanthopterygii</taxon>
        <taxon>Esociformes</taxon>
        <taxon>Umbridae</taxon>
        <taxon>Dallia</taxon>
    </lineage>
</organism>
<sequence>MAKVKILTSAALYFIAFWTLGVDLMMIRLPPRGFKDKTPVGSITMNNHALLDMAPNSIDDYYKGCRPKMKKMVKKEYLVQERQNNDAFNQAWASAEDYYQKKKRSYVGKGHCGFGGISFPMMPCRVQVPTVIFDKVVIQSLAPT</sequence>
<dbReference type="Proteomes" id="UP001157502">
    <property type="component" value="Chromosome 15"/>
</dbReference>
<evidence type="ECO:0000313" key="2">
    <source>
        <dbReference type="Proteomes" id="UP001157502"/>
    </source>
</evidence>
<proteinExistence type="predicted"/>
<dbReference type="EMBL" id="CM055742">
    <property type="protein sequence ID" value="KAJ8000853.1"/>
    <property type="molecule type" value="Genomic_DNA"/>
</dbReference>